<evidence type="ECO:0000259" key="1">
    <source>
        <dbReference type="Pfam" id="PF06985"/>
    </source>
</evidence>
<proteinExistence type="predicted"/>
<dbReference type="GeneID" id="39575888"/>
<name>A0A3N2PTW7_SODAK</name>
<protein>
    <submittedName>
        <fullName evidence="2">HET-domain-containing protein</fullName>
    </submittedName>
</protein>
<dbReference type="Proteomes" id="UP000272025">
    <property type="component" value="Unassembled WGS sequence"/>
</dbReference>
<dbReference type="PANTHER" id="PTHR33112:SF16">
    <property type="entry name" value="HETEROKARYON INCOMPATIBILITY DOMAIN-CONTAINING PROTEIN"/>
    <property type="match status" value="1"/>
</dbReference>
<gene>
    <name evidence="2" type="ORF">SODALDRAFT_249705</name>
</gene>
<sequence>SPISSFFTRRPIESDVMAPHVMAAAKKSILECQKGHSQCGKSASLPRLPVRVLDVSEAQRSSTIRLYVTKKTGEYDNYVTLSYCWGGPQPIVATKATLKQLQTGIRAASLPQTLQDAVKVTSALGFRYLWVDALCIVQDDNVDKMNEIGSMDQVYGNSTLTISAAVAATVREGFVKYPRREPFVAVPAELPNGKKGDVFVAPCIEADFADLPLQTRGWTLQEWLLPSRILFYGDRELVFQCRTAGTRGVCPSYMSYDTANRNTGRIVDHRLRMPSAAERGRLWLLFMREFSARQLTVASDRMNAMIGIQKALSSSWKDECIAGLWKSTFPVCLAWECKMRVKPAPKGRTGWAPSWSWLSVD</sequence>
<dbReference type="InterPro" id="IPR010730">
    <property type="entry name" value="HET"/>
</dbReference>
<dbReference type="PANTHER" id="PTHR33112">
    <property type="entry name" value="DOMAIN PROTEIN, PUTATIVE-RELATED"/>
    <property type="match status" value="1"/>
</dbReference>
<feature type="domain" description="Heterokaryon incompatibility" evidence="1">
    <location>
        <begin position="78"/>
        <end position="222"/>
    </location>
</feature>
<evidence type="ECO:0000313" key="2">
    <source>
        <dbReference type="EMBL" id="ROT37955.1"/>
    </source>
</evidence>
<reference evidence="2 3" key="1">
    <citation type="journal article" date="2018" name="Mol. Ecol.">
        <title>The obligate alkalophilic soda-lake fungus Sodiomyces alkalinus has shifted to a protein diet.</title>
        <authorList>
            <person name="Grum-Grzhimaylo A.A."/>
            <person name="Falkoski D.L."/>
            <person name="van den Heuvel J."/>
            <person name="Valero-Jimenez C.A."/>
            <person name="Min B."/>
            <person name="Choi I.G."/>
            <person name="Lipzen A."/>
            <person name="Daum C.G."/>
            <person name="Aanen D.K."/>
            <person name="Tsang A."/>
            <person name="Henrissat B."/>
            <person name="Bilanenko E.N."/>
            <person name="de Vries R.P."/>
            <person name="van Kan J.A.L."/>
            <person name="Grigoriev I.V."/>
            <person name="Debets A.J.M."/>
        </authorList>
    </citation>
    <scope>NUCLEOTIDE SEQUENCE [LARGE SCALE GENOMIC DNA]</scope>
    <source>
        <strain evidence="2 3">F11</strain>
    </source>
</reference>
<dbReference type="AlphaFoldDB" id="A0A3N2PTW7"/>
<dbReference type="RefSeq" id="XP_028465761.1">
    <property type="nucleotide sequence ID" value="XM_028607410.1"/>
</dbReference>
<dbReference type="EMBL" id="ML119056">
    <property type="protein sequence ID" value="ROT37955.1"/>
    <property type="molecule type" value="Genomic_DNA"/>
</dbReference>
<dbReference type="OrthoDB" id="5125733at2759"/>
<evidence type="ECO:0000313" key="3">
    <source>
        <dbReference type="Proteomes" id="UP000272025"/>
    </source>
</evidence>
<accession>A0A3N2PTW7</accession>
<keyword evidence="3" id="KW-1185">Reference proteome</keyword>
<organism evidence="2 3">
    <name type="scientific">Sodiomyces alkalinus (strain CBS 110278 / VKM F-3762 / F11)</name>
    <name type="common">Alkaliphilic filamentous fungus</name>
    <dbReference type="NCBI Taxonomy" id="1314773"/>
    <lineage>
        <taxon>Eukaryota</taxon>
        <taxon>Fungi</taxon>
        <taxon>Dikarya</taxon>
        <taxon>Ascomycota</taxon>
        <taxon>Pezizomycotina</taxon>
        <taxon>Sordariomycetes</taxon>
        <taxon>Hypocreomycetidae</taxon>
        <taxon>Glomerellales</taxon>
        <taxon>Plectosphaerellaceae</taxon>
        <taxon>Sodiomyces</taxon>
    </lineage>
</organism>
<feature type="non-terminal residue" evidence="2">
    <location>
        <position position="1"/>
    </location>
</feature>
<dbReference type="STRING" id="1314773.A0A3N2PTW7"/>
<dbReference type="Pfam" id="PF06985">
    <property type="entry name" value="HET"/>
    <property type="match status" value="1"/>
</dbReference>
<feature type="non-terminal residue" evidence="2">
    <location>
        <position position="361"/>
    </location>
</feature>